<organism evidence="1">
    <name type="scientific">marine metagenome</name>
    <dbReference type="NCBI Taxonomy" id="408172"/>
    <lineage>
        <taxon>unclassified sequences</taxon>
        <taxon>metagenomes</taxon>
        <taxon>ecological metagenomes</taxon>
    </lineage>
</organism>
<evidence type="ECO:0008006" key="2">
    <source>
        <dbReference type="Google" id="ProtNLM"/>
    </source>
</evidence>
<protein>
    <recommendedName>
        <fullName evidence="2">Release factor glutamine methyltransferase N-terminal domain-containing protein</fullName>
    </recommendedName>
</protein>
<accession>A0A382QJT2</accession>
<dbReference type="EMBL" id="UINC01115000">
    <property type="protein sequence ID" value="SVC85706.1"/>
    <property type="molecule type" value="Genomic_DNA"/>
</dbReference>
<feature type="non-terminal residue" evidence="1">
    <location>
        <position position="1"/>
    </location>
</feature>
<name>A0A382QJT2_9ZZZZ</name>
<sequence>GQKKKILSILKQNNFFINKVVKDYGKNDRCVISTKI</sequence>
<reference evidence="1" key="1">
    <citation type="submission" date="2018-05" db="EMBL/GenBank/DDBJ databases">
        <authorList>
            <person name="Lanie J.A."/>
            <person name="Ng W.-L."/>
            <person name="Kazmierczak K.M."/>
            <person name="Andrzejewski T.M."/>
            <person name="Davidsen T.M."/>
            <person name="Wayne K.J."/>
            <person name="Tettelin H."/>
            <person name="Glass J.I."/>
            <person name="Rusch D."/>
            <person name="Podicherti R."/>
            <person name="Tsui H.-C.T."/>
            <person name="Winkler M.E."/>
        </authorList>
    </citation>
    <scope>NUCLEOTIDE SEQUENCE</scope>
</reference>
<dbReference type="AlphaFoldDB" id="A0A382QJT2"/>
<proteinExistence type="predicted"/>
<evidence type="ECO:0000313" key="1">
    <source>
        <dbReference type="EMBL" id="SVC85706.1"/>
    </source>
</evidence>
<gene>
    <name evidence="1" type="ORF">METZ01_LOCUS338560</name>
</gene>